<feature type="region of interest" description="Disordered" evidence="1">
    <location>
        <begin position="170"/>
        <end position="223"/>
    </location>
</feature>
<feature type="compositionally biased region" description="Basic and acidic residues" evidence="1">
    <location>
        <begin position="72"/>
        <end position="90"/>
    </location>
</feature>
<evidence type="ECO:0000313" key="3">
    <source>
        <dbReference type="Proteomes" id="UP000105007"/>
    </source>
</evidence>
<dbReference type="RefSeq" id="YP_009162407.1">
    <property type="nucleotide sequence ID" value="NC_027707.1"/>
</dbReference>
<organism evidence="2 3">
    <name type="scientific">Salmon gill poxvirus</name>
    <dbReference type="NCBI Taxonomy" id="1680908"/>
    <lineage>
        <taxon>Viruses</taxon>
        <taxon>Varidnaviria</taxon>
        <taxon>Bamfordvirae</taxon>
        <taxon>Nucleocytoviricota</taxon>
        <taxon>Pokkesviricetes</taxon>
        <taxon>Chitovirales</taxon>
        <taxon>Poxviridae</taxon>
        <taxon>Chordopoxvirinae</taxon>
        <taxon>Salmonpoxvirus</taxon>
        <taxon>Salmonpoxvirus gillpox</taxon>
        <taxon>Salmon gillpox virus</taxon>
    </lineage>
</organism>
<reference evidence="2 3" key="1">
    <citation type="journal article" date="2015" name="J. Virol.">
        <title>Salmon gill poxvirus, the deepest representative of the Chordopoxvirinae.</title>
        <authorList>
            <person name="Gjessing M.C."/>
            <person name="Yutin N."/>
            <person name="Tengs T."/>
            <person name="Senkevich T."/>
            <person name="Koonin E.V."/>
            <person name="Ronning H.P."/>
            <person name="Alarson M."/>
            <person name="Ylving S."/>
            <person name="Lie K.-I."/>
            <person name="Saure B."/>
            <person name="Tran L."/>
            <person name="Moss B."/>
            <person name="Dale O.B."/>
        </authorList>
    </citation>
    <scope>NUCLEOTIDE SEQUENCE [LARGE SCALE GENOMIC DNA]</scope>
    <source>
        <strain evidence="2">2012-04-F277-L3G</strain>
    </source>
</reference>
<evidence type="ECO:0000313" key="2">
    <source>
        <dbReference type="EMBL" id="AKR04159.1"/>
    </source>
</evidence>
<evidence type="ECO:0000256" key="1">
    <source>
        <dbReference type="SAM" id="MobiDB-lite"/>
    </source>
</evidence>
<gene>
    <name evidence="2" type="ORF">SGPV035</name>
</gene>
<keyword evidence="3" id="KW-1185">Reference proteome</keyword>
<proteinExistence type="predicted"/>
<feature type="region of interest" description="Disordered" evidence="1">
    <location>
        <begin position="72"/>
        <end position="105"/>
    </location>
</feature>
<dbReference type="EMBL" id="KT159937">
    <property type="protein sequence ID" value="AKR04159.1"/>
    <property type="molecule type" value="Genomic_DNA"/>
</dbReference>
<dbReference type="KEGG" id="vg:25392202"/>
<dbReference type="Proteomes" id="UP000105007">
    <property type="component" value="Segment"/>
</dbReference>
<accession>A0A0H4YFF5</accession>
<name>A0A0H4YFF5_9POXV</name>
<sequence length="223" mass="24396">MEIDIGKAYSMFNTCKTKLKTDVAAGTFVNKIARVLCKENSSRDDIQNMVAMYTENFTAMLQDQLAHVRNEGVKEGNKQGRSELSTEIKNNKAATSQPDVVDPMGGKKVKQLLKPLPKKIGRPNKSTEDSVYLNVADSPGGTRVLAHKSTATTKGRVNTKTVTFDMTNKNTDEAGGAKAKGVKKTTEKKVTKKAKTPTKTTTEKTPTKKSKKLPMTIDLDIDD</sequence>
<protein>
    <submittedName>
        <fullName evidence="2">Uncharacterized protein</fullName>
    </submittedName>
</protein>
<dbReference type="GeneID" id="25392202"/>